<dbReference type="SUPFAM" id="SSF81342">
    <property type="entry name" value="Transmembrane di-heme cytochromes"/>
    <property type="match status" value="1"/>
</dbReference>
<dbReference type="GO" id="GO:0022904">
    <property type="term" value="P:respiratory electron transport chain"/>
    <property type="evidence" value="ECO:0007669"/>
    <property type="project" value="InterPro"/>
</dbReference>
<evidence type="ECO:0000313" key="4">
    <source>
        <dbReference type="EMBL" id="KWZ84218.1"/>
    </source>
</evidence>
<dbReference type="PATRIC" id="fig|1398.22.peg.893"/>
<dbReference type="InterPro" id="IPR016174">
    <property type="entry name" value="Di-haem_cyt_TM"/>
</dbReference>
<dbReference type="GO" id="GO:0016020">
    <property type="term" value="C:membrane"/>
    <property type="evidence" value="ECO:0007669"/>
    <property type="project" value="InterPro"/>
</dbReference>
<dbReference type="InterPro" id="IPR025517">
    <property type="entry name" value="DUF4405"/>
</dbReference>
<feature type="region of interest" description="Disordered" evidence="1">
    <location>
        <begin position="260"/>
        <end position="294"/>
    </location>
</feature>
<proteinExistence type="predicted"/>
<feature type="transmembrane region" description="Helical" evidence="2">
    <location>
        <begin position="80"/>
        <end position="99"/>
    </location>
</feature>
<name>A0A133KXB4_HEYCO</name>
<evidence type="ECO:0000259" key="3">
    <source>
        <dbReference type="Pfam" id="PF14358"/>
    </source>
</evidence>
<feature type="compositionally biased region" description="Basic and acidic residues" evidence="1">
    <location>
        <begin position="279"/>
        <end position="294"/>
    </location>
</feature>
<feature type="transmembrane region" description="Helical" evidence="2">
    <location>
        <begin position="165"/>
        <end position="186"/>
    </location>
</feature>
<dbReference type="AlphaFoldDB" id="A0A133KXB4"/>
<accession>A0A133KXB4</accession>
<feature type="transmembrane region" description="Helical" evidence="2">
    <location>
        <begin position="50"/>
        <end position="68"/>
    </location>
</feature>
<evidence type="ECO:0000256" key="1">
    <source>
        <dbReference type="SAM" id="MobiDB-lite"/>
    </source>
</evidence>
<organism evidence="4 5">
    <name type="scientific">Heyndrickxia coagulans</name>
    <name type="common">Weizmannia coagulans</name>
    <dbReference type="NCBI Taxonomy" id="1398"/>
    <lineage>
        <taxon>Bacteria</taxon>
        <taxon>Bacillati</taxon>
        <taxon>Bacillota</taxon>
        <taxon>Bacilli</taxon>
        <taxon>Bacillales</taxon>
        <taxon>Bacillaceae</taxon>
        <taxon>Heyndrickxia</taxon>
    </lineage>
</organism>
<feature type="transmembrane region" description="Helical" evidence="2">
    <location>
        <begin position="120"/>
        <end position="145"/>
    </location>
</feature>
<dbReference type="Pfam" id="PF14358">
    <property type="entry name" value="DUF4405"/>
    <property type="match status" value="1"/>
</dbReference>
<evidence type="ECO:0000313" key="5">
    <source>
        <dbReference type="Proteomes" id="UP000070376"/>
    </source>
</evidence>
<comment type="caution">
    <text evidence="4">The sequence shown here is derived from an EMBL/GenBank/DDBJ whole genome shotgun (WGS) entry which is preliminary data.</text>
</comment>
<keyword evidence="2" id="KW-0812">Transmembrane</keyword>
<sequence>MYTQVIVYGCIRFVKDCFAKNYVFKLNLRIWHYIFDIKCAGVELKMKKNYAKFAIDLFMAIMFVLFFNKNVLGGLAYHEIAGLVFGVVFLTHVCLNLNWVKNVTLKMFDKRLPWKARGSYALNLLLLISMCFIIISGIIISRVVFPNINLGNEGWFKTTHISVSFLVLILVGVHVGLHWHWVVNVFKRMVHFKAKNKWAGYVAKVAATLILVFSSCEIIQTGFLNRMASAASIFGGSTGNSEMEGHHDFNGKSGQKSDFTNGQRLDFTNGQKPAFANGKKPDFADGDRRGGGDHDGGSANVLTVLLTYTGIMSAFVVLTYYLRKLTVRKKRRKTA</sequence>
<reference evidence="5" key="1">
    <citation type="submission" date="2016-01" db="EMBL/GenBank/DDBJ databases">
        <authorList>
            <person name="Mitreva M."/>
            <person name="Pepin K.H."/>
            <person name="Mihindukulasuriya K.A."/>
            <person name="Fulton R."/>
            <person name="Fronick C."/>
            <person name="O'Laughlin M."/>
            <person name="Miner T."/>
            <person name="Herter B."/>
            <person name="Rosa B.A."/>
            <person name="Cordes M."/>
            <person name="Tomlinson C."/>
            <person name="Wollam A."/>
            <person name="Palsikar V.B."/>
            <person name="Mardis E.R."/>
            <person name="Wilson R.K."/>
        </authorList>
    </citation>
    <scope>NUCLEOTIDE SEQUENCE [LARGE SCALE GENOMIC DNA]</scope>
    <source>
        <strain evidence="5">GED7749B</strain>
    </source>
</reference>
<feature type="compositionally biased region" description="Polar residues" evidence="1">
    <location>
        <begin position="260"/>
        <end position="271"/>
    </location>
</feature>
<keyword evidence="2" id="KW-1133">Transmembrane helix</keyword>
<keyword evidence="2" id="KW-0472">Membrane</keyword>
<feature type="transmembrane region" description="Helical" evidence="2">
    <location>
        <begin position="198"/>
        <end position="220"/>
    </location>
</feature>
<feature type="transmembrane region" description="Helical" evidence="2">
    <location>
        <begin position="301"/>
        <end position="322"/>
    </location>
</feature>
<protein>
    <recommendedName>
        <fullName evidence="3">Flavinylation-associated cytochrome domain-containing protein</fullName>
    </recommendedName>
</protein>
<dbReference type="Proteomes" id="UP000070376">
    <property type="component" value="Unassembled WGS sequence"/>
</dbReference>
<evidence type="ECO:0000256" key="2">
    <source>
        <dbReference type="SAM" id="Phobius"/>
    </source>
</evidence>
<gene>
    <name evidence="4" type="ORF">HMPREF3213_00886</name>
</gene>
<feature type="domain" description="Flavinylation-associated cytochrome" evidence="3">
    <location>
        <begin position="122"/>
        <end position="179"/>
    </location>
</feature>
<dbReference type="EMBL" id="LRPN01000031">
    <property type="protein sequence ID" value="KWZ84218.1"/>
    <property type="molecule type" value="Genomic_DNA"/>
</dbReference>